<dbReference type="SUPFAM" id="SSF51735">
    <property type="entry name" value="NAD(P)-binding Rossmann-fold domains"/>
    <property type="match status" value="1"/>
</dbReference>
<dbReference type="InterPro" id="IPR006139">
    <property type="entry name" value="D-isomer_2_OHA_DH_cat_dom"/>
</dbReference>
<dbReference type="CDD" id="cd05299">
    <property type="entry name" value="CtBP_dh"/>
    <property type="match status" value="1"/>
</dbReference>
<dbReference type="GO" id="GO:0003714">
    <property type="term" value="F:transcription corepressor activity"/>
    <property type="evidence" value="ECO:0007669"/>
    <property type="project" value="InterPro"/>
</dbReference>
<keyword evidence="2 4" id="KW-0560">Oxidoreductase</keyword>
<dbReference type="RefSeq" id="WP_076971160.1">
    <property type="nucleotide sequence ID" value="NZ_ASQP01000321.1"/>
</dbReference>
<dbReference type="InterPro" id="IPR050418">
    <property type="entry name" value="D-iso_2-hydroxyacid_DH_PdxB"/>
</dbReference>
<dbReference type="PROSITE" id="PS00671">
    <property type="entry name" value="D_2_HYDROXYACID_DH_3"/>
    <property type="match status" value="1"/>
</dbReference>
<evidence type="ECO:0000259" key="6">
    <source>
        <dbReference type="Pfam" id="PF00389"/>
    </source>
</evidence>
<dbReference type="GO" id="GO:0016616">
    <property type="term" value="F:oxidoreductase activity, acting on the CH-OH group of donors, NAD or NADP as acceptor"/>
    <property type="evidence" value="ECO:0007669"/>
    <property type="project" value="InterPro"/>
</dbReference>
<gene>
    <name evidence="8" type="ORF">SPAR_24176</name>
</gene>
<evidence type="ECO:0000256" key="4">
    <source>
        <dbReference type="RuleBase" id="RU003719"/>
    </source>
</evidence>
<organism evidence="8 9">
    <name type="scientific">Streptomyces sparsogenes DSM 40356</name>
    <dbReference type="NCBI Taxonomy" id="1331668"/>
    <lineage>
        <taxon>Bacteria</taxon>
        <taxon>Bacillati</taxon>
        <taxon>Actinomycetota</taxon>
        <taxon>Actinomycetes</taxon>
        <taxon>Kitasatosporales</taxon>
        <taxon>Streptomycetaceae</taxon>
        <taxon>Streptomyces</taxon>
    </lineage>
</organism>
<dbReference type="GO" id="GO:0051287">
    <property type="term" value="F:NAD binding"/>
    <property type="evidence" value="ECO:0007669"/>
    <property type="project" value="InterPro"/>
</dbReference>
<keyword evidence="3" id="KW-0520">NAD</keyword>
<dbReference type="InterPro" id="IPR043322">
    <property type="entry name" value="CtBP"/>
</dbReference>
<protein>
    <submittedName>
        <fullName evidence="8">Phosphoglycerate dehydrogenase</fullName>
    </submittedName>
</protein>
<dbReference type="SUPFAM" id="SSF52283">
    <property type="entry name" value="Formate/glycerate dehydrogenase catalytic domain-like"/>
    <property type="match status" value="1"/>
</dbReference>
<dbReference type="FunFam" id="3.40.50.720:FF:000203">
    <property type="entry name" value="D-3-phosphoglycerate dehydrogenase (SerA)"/>
    <property type="match status" value="1"/>
</dbReference>
<dbReference type="Pfam" id="PF00389">
    <property type="entry name" value="2-Hacid_dh"/>
    <property type="match status" value="1"/>
</dbReference>
<dbReference type="PANTHER" id="PTHR43761">
    <property type="entry name" value="D-ISOMER SPECIFIC 2-HYDROXYACID DEHYDROGENASE FAMILY PROTEIN (AFU_ORTHOLOGUE AFUA_1G13630)"/>
    <property type="match status" value="1"/>
</dbReference>
<evidence type="ECO:0000259" key="7">
    <source>
        <dbReference type="Pfam" id="PF02826"/>
    </source>
</evidence>
<name>A0A1R1SFA3_9ACTN</name>
<comment type="similarity">
    <text evidence="1 4">Belongs to the D-isomer specific 2-hydroxyacid dehydrogenase family.</text>
</comment>
<evidence type="ECO:0000256" key="5">
    <source>
        <dbReference type="SAM" id="MobiDB-lite"/>
    </source>
</evidence>
<keyword evidence="9" id="KW-1185">Reference proteome</keyword>
<dbReference type="InterPro" id="IPR029753">
    <property type="entry name" value="D-isomer_DH_CS"/>
</dbReference>
<feature type="domain" description="D-isomer specific 2-hydroxyacid dehydrogenase NAD-binding" evidence="7">
    <location>
        <begin position="115"/>
        <end position="291"/>
    </location>
</feature>
<dbReference type="AlphaFoldDB" id="A0A1R1SFA3"/>
<proteinExistence type="inferred from homology"/>
<dbReference type="PANTHER" id="PTHR43761:SF1">
    <property type="entry name" value="D-ISOMER SPECIFIC 2-HYDROXYACID DEHYDROGENASE CATALYTIC DOMAIN-CONTAINING PROTEIN-RELATED"/>
    <property type="match status" value="1"/>
</dbReference>
<dbReference type="InterPro" id="IPR036291">
    <property type="entry name" value="NAD(P)-bd_dom_sf"/>
</dbReference>
<feature type="domain" description="D-isomer specific 2-hydroxyacid dehydrogenase catalytic" evidence="6">
    <location>
        <begin position="48"/>
        <end position="322"/>
    </location>
</feature>
<dbReference type="Proteomes" id="UP000186168">
    <property type="component" value="Unassembled WGS sequence"/>
</dbReference>
<evidence type="ECO:0000313" key="9">
    <source>
        <dbReference type="Proteomes" id="UP000186168"/>
    </source>
</evidence>
<evidence type="ECO:0000256" key="2">
    <source>
        <dbReference type="ARBA" id="ARBA00023002"/>
    </source>
</evidence>
<accession>A0A1R1SFA3</accession>
<evidence type="ECO:0000313" key="8">
    <source>
        <dbReference type="EMBL" id="OMI36868.1"/>
    </source>
</evidence>
<evidence type="ECO:0000256" key="1">
    <source>
        <dbReference type="ARBA" id="ARBA00005854"/>
    </source>
</evidence>
<dbReference type="Pfam" id="PF02826">
    <property type="entry name" value="2-Hacid_dh_C"/>
    <property type="match status" value="1"/>
</dbReference>
<reference evidence="8 9" key="1">
    <citation type="submission" date="2013-05" db="EMBL/GenBank/DDBJ databases">
        <title>Genome sequence of Streptomyces sparsogenes DSM 40356.</title>
        <authorList>
            <person name="Coyne S."/>
            <person name="Seebeck F.P."/>
        </authorList>
    </citation>
    <scope>NUCLEOTIDE SEQUENCE [LARGE SCALE GENOMIC DNA]</scope>
    <source>
        <strain evidence="8 9">DSM 40356</strain>
    </source>
</reference>
<comment type="caution">
    <text evidence="8">The sequence shown here is derived from an EMBL/GenBank/DDBJ whole genome shotgun (WGS) entry which is preliminary data.</text>
</comment>
<sequence length="351" mass="36098">MTSHSPDRTAAGALPRVVLLDSFGDLEDVAEELDGLPVEVSRAESVPSGAGIAALLLGPKTALTAAQVAALPDLRIVAVTAAGYDHVPLDAVAAAGAWVTSSAGYCTDEVAEHTMALVLGQLRQVTVLDRSVRQGHWDVERARPRTAAGSVLGLVGFGRIGQAVAERAVALGMRVAAYAPTAPAAAFDRRSVTRHDDLAELLATADTVSLHLPLTPATEGIIGAQSLAMMKPGAYLVNVSRGGLVDHKALTAALASGRLAGAALDVLPTEPPPADEPLLAHDSVIINPHAAWYSPQARARPFRMAAGYVADVLQGREPAGAVARPLTNTASPLTAKPTASAVSPQAVKDHQ</sequence>
<evidence type="ECO:0000256" key="3">
    <source>
        <dbReference type="ARBA" id="ARBA00023027"/>
    </source>
</evidence>
<dbReference type="InterPro" id="IPR006140">
    <property type="entry name" value="D-isomer_DH_NAD-bd"/>
</dbReference>
<dbReference type="Gene3D" id="3.40.50.720">
    <property type="entry name" value="NAD(P)-binding Rossmann-like Domain"/>
    <property type="match status" value="2"/>
</dbReference>
<dbReference type="EMBL" id="ASQP01000321">
    <property type="protein sequence ID" value="OMI36868.1"/>
    <property type="molecule type" value="Genomic_DNA"/>
</dbReference>
<feature type="region of interest" description="Disordered" evidence="5">
    <location>
        <begin position="328"/>
        <end position="351"/>
    </location>
</feature>